<protein>
    <recommendedName>
        <fullName evidence="2">Enoyl reductase (ER) domain-containing protein</fullName>
    </recommendedName>
</protein>
<dbReference type="SMART" id="SM00829">
    <property type="entry name" value="PKS_ER"/>
    <property type="match status" value="1"/>
</dbReference>
<reference evidence="3" key="1">
    <citation type="submission" date="2018-05" db="EMBL/GenBank/DDBJ databases">
        <authorList>
            <person name="Lanie J.A."/>
            <person name="Ng W.-L."/>
            <person name="Kazmierczak K.M."/>
            <person name="Andrzejewski T.M."/>
            <person name="Davidsen T.M."/>
            <person name="Wayne K.J."/>
            <person name="Tettelin H."/>
            <person name="Glass J.I."/>
            <person name="Rusch D."/>
            <person name="Podicherti R."/>
            <person name="Tsui H.-C.T."/>
            <person name="Winkler M.E."/>
        </authorList>
    </citation>
    <scope>NUCLEOTIDE SEQUENCE</scope>
</reference>
<dbReference type="SUPFAM" id="SSF51735">
    <property type="entry name" value="NAD(P)-binding Rossmann-fold domains"/>
    <property type="match status" value="1"/>
</dbReference>
<evidence type="ECO:0000256" key="1">
    <source>
        <dbReference type="ARBA" id="ARBA00022857"/>
    </source>
</evidence>
<feature type="domain" description="Enoyl reductase (ER)" evidence="2">
    <location>
        <begin position="1"/>
        <end position="293"/>
    </location>
</feature>
<dbReference type="InterPro" id="IPR051603">
    <property type="entry name" value="Zinc-ADH_QOR/CCCR"/>
</dbReference>
<dbReference type="PANTHER" id="PTHR44154">
    <property type="entry name" value="QUINONE OXIDOREDUCTASE"/>
    <property type="match status" value="1"/>
</dbReference>
<proteinExistence type="predicted"/>
<dbReference type="InterPro" id="IPR011032">
    <property type="entry name" value="GroES-like_sf"/>
</dbReference>
<evidence type="ECO:0000313" key="3">
    <source>
        <dbReference type="EMBL" id="SUZ92188.1"/>
    </source>
</evidence>
<sequence>VRVRVIASGVNPVDVKRRAGGRGAMESERVVPHFDGAGIVDDVGAGVSSLDKGDRVWLYEAQWQRTLGSASEYIVVPAHLAVPLPETASFADGACLGIPALTAHRCVFRDGPVTDQTILVTGGAGAVGHYAVQFAKLGGARVLTTVSTDDKGELARKCGADAIIRYKDEDVSGRVRELTDGEGVDRIVEVEFGGNMTTSLEVLKPNGVIAAYASDAVKEPVLPFYQLLYRNVTLRCELVFLMPEEAKRKAVGDITGWLVNNELTHNFGPSFCLDEIVAAHEAVEAGAFGKVIVQIPD</sequence>
<dbReference type="Pfam" id="PF00107">
    <property type="entry name" value="ADH_zinc_N"/>
    <property type="match status" value="1"/>
</dbReference>
<dbReference type="Gene3D" id="3.40.50.720">
    <property type="entry name" value="NAD(P)-binding Rossmann-like Domain"/>
    <property type="match status" value="1"/>
</dbReference>
<dbReference type="SUPFAM" id="SSF50129">
    <property type="entry name" value="GroES-like"/>
    <property type="match status" value="1"/>
</dbReference>
<dbReference type="InterPro" id="IPR013154">
    <property type="entry name" value="ADH-like_N"/>
</dbReference>
<dbReference type="Pfam" id="PF08240">
    <property type="entry name" value="ADH_N"/>
    <property type="match status" value="1"/>
</dbReference>
<dbReference type="Gene3D" id="3.90.180.10">
    <property type="entry name" value="Medium-chain alcohol dehydrogenases, catalytic domain"/>
    <property type="match status" value="1"/>
</dbReference>
<name>A0A381RML1_9ZZZZ</name>
<dbReference type="GO" id="GO:0016491">
    <property type="term" value="F:oxidoreductase activity"/>
    <property type="evidence" value="ECO:0007669"/>
    <property type="project" value="InterPro"/>
</dbReference>
<dbReference type="InterPro" id="IPR013149">
    <property type="entry name" value="ADH-like_C"/>
</dbReference>
<feature type="non-terminal residue" evidence="3">
    <location>
        <position position="1"/>
    </location>
</feature>
<dbReference type="InterPro" id="IPR020843">
    <property type="entry name" value="ER"/>
</dbReference>
<dbReference type="InterPro" id="IPR036291">
    <property type="entry name" value="NAD(P)-bd_dom_sf"/>
</dbReference>
<dbReference type="AlphaFoldDB" id="A0A381RML1"/>
<dbReference type="EMBL" id="UINC01002039">
    <property type="protein sequence ID" value="SUZ92188.1"/>
    <property type="molecule type" value="Genomic_DNA"/>
</dbReference>
<evidence type="ECO:0000259" key="2">
    <source>
        <dbReference type="SMART" id="SM00829"/>
    </source>
</evidence>
<keyword evidence="1" id="KW-0521">NADP</keyword>
<dbReference type="CDD" id="cd08253">
    <property type="entry name" value="zeta_crystallin"/>
    <property type="match status" value="1"/>
</dbReference>
<accession>A0A381RML1</accession>
<organism evidence="3">
    <name type="scientific">marine metagenome</name>
    <dbReference type="NCBI Taxonomy" id="408172"/>
    <lineage>
        <taxon>unclassified sequences</taxon>
        <taxon>metagenomes</taxon>
        <taxon>ecological metagenomes</taxon>
    </lineage>
</organism>
<dbReference type="PANTHER" id="PTHR44154:SF1">
    <property type="entry name" value="QUINONE OXIDOREDUCTASE"/>
    <property type="match status" value="1"/>
</dbReference>
<gene>
    <name evidence="3" type="ORF">METZ01_LOCUS45042</name>
</gene>